<dbReference type="AlphaFoldDB" id="A0A402CSQ5"/>
<dbReference type="PANTHER" id="PTHR20883">
    <property type="entry name" value="PHYTANOYL-COA DIOXYGENASE DOMAIN CONTAINING 1"/>
    <property type="match status" value="1"/>
</dbReference>
<dbReference type="GO" id="GO:0005506">
    <property type="term" value="F:iron ion binding"/>
    <property type="evidence" value="ECO:0007669"/>
    <property type="project" value="UniProtKB-ARBA"/>
</dbReference>
<dbReference type="Gene3D" id="2.60.120.620">
    <property type="entry name" value="q2cbj1_9rhob like domain"/>
    <property type="match status" value="1"/>
</dbReference>
<dbReference type="Pfam" id="PF05721">
    <property type="entry name" value="PhyH"/>
    <property type="match status" value="1"/>
</dbReference>
<organism evidence="1 2">
    <name type="scientific">Capsulimonas corticalis</name>
    <dbReference type="NCBI Taxonomy" id="2219043"/>
    <lineage>
        <taxon>Bacteria</taxon>
        <taxon>Bacillati</taxon>
        <taxon>Armatimonadota</taxon>
        <taxon>Armatimonadia</taxon>
        <taxon>Capsulimonadales</taxon>
        <taxon>Capsulimonadaceae</taxon>
        <taxon>Capsulimonas</taxon>
    </lineage>
</organism>
<dbReference type="InterPro" id="IPR008775">
    <property type="entry name" value="Phytyl_CoA_dOase-like"/>
</dbReference>
<reference evidence="1 2" key="1">
    <citation type="journal article" date="2019" name="Int. J. Syst. Evol. Microbiol.">
        <title>Capsulimonas corticalis gen. nov., sp. nov., an aerobic capsulated bacterium, of a novel bacterial order, Capsulimonadales ord. nov., of the class Armatimonadia of the phylum Armatimonadetes.</title>
        <authorList>
            <person name="Li J."/>
            <person name="Kudo C."/>
            <person name="Tonouchi A."/>
        </authorList>
    </citation>
    <scope>NUCLEOTIDE SEQUENCE [LARGE SCALE GENOMIC DNA]</scope>
    <source>
        <strain evidence="1 2">AX-7</strain>
    </source>
</reference>
<name>A0A402CSQ5_9BACT</name>
<evidence type="ECO:0000313" key="1">
    <source>
        <dbReference type="EMBL" id="BDI31002.1"/>
    </source>
</evidence>
<sequence>MNTQLTADQIAFYQENGYIVLENFLTPDELERWRWATDESVAQRLEAVNPGLTNQSNPDAYFAQVFTQCLKLADTHAGMREIMFDPELGKVAATLAGVEGIRIWHDQALIKPPYGNPTAWHLDNPYWSFSSRDSISIWVALDDATLSNGCLYYAPGTQKTARDETVDIGKQLGGLFSVYPEWRAIDPVAGPCPAGSAVFHNGLTAHGAGANMTNKPRRAMTCAYMPDGSTFNGTKNILPKDYFESLTIGDALNDNTMNPLIWSRKSS</sequence>
<dbReference type="RefSeq" id="WP_119320422.1">
    <property type="nucleotide sequence ID" value="NZ_AP025739.1"/>
</dbReference>
<accession>A0A402CSQ5</accession>
<protein>
    <submittedName>
        <fullName evidence="1">SnoK protein</fullName>
    </submittedName>
</protein>
<dbReference type="KEGG" id="ccot:CCAX7_30530"/>
<dbReference type="PANTHER" id="PTHR20883:SF48">
    <property type="entry name" value="ECTOINE DIOXYGENASE"/>
    <property type="match status" value="1"/>
</dbReference>
<dbReference type="Proteomes" id="UP000287394">
    <property type="component" value="Chromosome"/>
</dbReference>
<dbReference type="GO" id="GO:0016706">
    <property type="term" value="F:2-oxoglutarate-dependent dioxygenase activity"/>
    <property type="evidence" value="ECO:0007669"/>
    <property type="project" value="UniProtKB-ARBA"/>
</dbReference>
<keyword evidence="2" id="KW-1185">Reference proteome</keyword>
<dbReference type="EMBL" id="AP025739">
    <property type="protein sequence ID" value="BDI31002.1"/>
    <property type="molecule type" value="Genomic_DNA"/>
</dbReference>
<proteinExistence type="predicted"/>
<dbReference type="OrthoDB" id="9814777at2"/>
<evidence type="ECO:0000313" key="2">
    <source>
        <dbReference type="Proteomes" id="UP000287394"/>
    </source>
</evidence>
<dbReference type="SUPFAM" id="SSF51197">
    <property type="entry name" value="Clavaminate synthase-like"/>
    <property type="match status" value="1"/>
</dbReference>
<gene>
    <name evidence="1" type="ORF">CCAX7_30530</name>
</gene>